<dbReference type="OrthoDB" id="10266870at2759"/>
<protein>
    <submittedName>
        <fullName evidence="2">Uncharacterized protein</fullName>
    </submittedName>
</protein>
<evidence type="ECO:0000313" key="2">
    <source>
        <dbReference type="EMBL" id="KIL00776.1"/>
    </source>
</evidence>
<proteinExistence type="predicted"/>
<evidence type="ECO:0000313" key="3">
    <source>
        <dbReference type="Proteomes" id="UP000054538"/>
    </source>
</evidence>
<organism evidence="2 3">
    <name type="scientific">Paxillus rubicundulus Ve08.2h10</name>
    <dbReference type="NCBI Taxonomy" id="930991"/>
    <lineage>
        <taxon>Eukaryota</taxon>
        <taxon>Fungi</taxon>
        <taxon>Dikarya</taxon>
        <taxon>Basidiomycota</taxon>
        <taxon>Agaricomycotina</taxon>
        <taxon>Agaricomycetes</taxon>
        <taxon>Agaricomycetidae</taxon>
        <taxon>Boletales</taxon>
        <taxon>Paxilineae</taxon>
        <taxon>Paxillaceae</taxon>
        <taxon>Paxillus</taxon>
    </lineage>
</organism>
<keyword evidence="3" id="KW-1185">Reference proteome</keyword>
<feature type="region of interest" description="Disordered" evidence="1">
    <location>
        <begin position="98"/>
        <end position="320"/>
    </location>
</feature>
<reference evidence="2 3" key="1">
    <citation type="submission" date="2014-04" db="EMBL/GenBank/DDBJ databases">
        <authorList>
            <consortium name="DOE Joint Genome Institute"/>
            <person name="Kuo A."/>
            <person name="Kohler A."/>
            <person name="Jargeat P."/>
            <person name="Nagy L.G."/>
            <person name="Floudas D."/>
            <person name="Copeland A."/>
            <person name="Barry K.W."/>
            <person name="Cichocki N."/>
            <person name="Veneault-Fourrey C."/>
            <person name="LaButti K."/>
            <person name="Lindquist E.A."/>
            <person name="Lipzen A."/>
            <person name="Lundell T."/>
            <person name="Morin E."/>
            <person name="Murat C."/>
            <person name="Sun H."/>
            <person name="Tunlid A."/>
            <person name="Henrissat B."/>
            <person name="Grigoriev I.V."/>
            <person name="Hibbett D.S."/>
            <person name="Martin F."/>
            <person name="Nordberg H.P."/>
            <person name="Cantor M.N."/>
            <person name="Hua S.X."/>
        </authorList>
    </citation>
    <scope>NUCLEOTIDE SEQUENCE [LARGE SCALE GENOMIC DNA]</scope>
    <source>
        <strain evidence="2 3">Ve08.2h10</strain>
    </source>
</reference>
<reference evidence="3" key="2">
    <citation type="submission" date="2015-01" db="EMBL/GenBank/DDBJ databases">
        <title>Evolutionary Origins and Diversification of the Mycorrhizal Mutualists.</title>
        <authorList>
            <consortium name="DOE Joint Genome Institute"/>
            <consortium name="Mycorrhizal Genomics Consortium"/>
            <person name="Kohler A."/>
            <person name="Kuo A."/>
            <person name="Nagy L.G."/>
            <person name="Floudas D."/>
            <person name="Copeland A."/>
            <person name="Barry K.W."/>
            <person name="Cichocki N."/>
            <person name="Veneault-Fourrey C."/>
            <person name="LaButti K."/>
            <person name="Lindquist E.A."/>
            <person name="Lipzen A."/>
            <person name="Lundell T."/>
            <person name="Morin E."/>
            <person name="Murat C."/>
            <person name="Riley R."/>
            <person name="Ohm R."/>
            <person name="Sun H."/>
            <person name="Tunlid A."/>
            <person name="Henrissat B."/>
            <person name="Grigoriev I.V."/>
            <person name="Hibbett D.S."/>
            <person name="Martin F."/>
        </authorList>
    </citation>
    <scope>NUCLEOTIDE SEQUENCE [LARGE SCALE GENOMIC DNA]</scope>
    <source>
        <strain evidence="3">Ve08.2h10</strain>
    </source>
</reference>
<sequence>MTCQCKRRVLTAAPCLECGRPYHLQSALNVRCEEETHPHQLPVVPPSANVAIMMTFPLFSRFRRPGPPLDNRGQHLQRPPPITHVPRHHLGLVPQVHRGHHRHQSSLVPVPRLPTFWRRDSPRPSPQIRARPSQQIRAQPKPPGRPPMNCLHIHFHGTPKPHRGAPAPRPSKNGYKQLHHSSHKDPQALSRHVHWVPPQQAQRQSHSASHGPSRGASHTSSRGPAHAPARAPAPVPSHAAPQAAPRAPSHAAPRAPSHAAPRAPSHAAPRIPSHAAATHTPSHAPASARSNGQPRQPSNPPPDPRPQQARSSHGVLQRRK</sequence>
<dbReference type="Proteomes" id="UP000054538">
    <property type="component" value="Unassembled WGS sequence"/>
</dbReference>
<name>A0A0D0EDA4_9AGAM</name>
<accession>A0A0D0EDA4</accession>
<feature type="compositionally biased region" description="Basic residues" evidence="1">
    <location>
        <begin position="153"/>
        <end position="163"/>
    </location>
</feature>
<dbReference type="HOGENOM" id="CLU_869056_0_0_1"/>
<feature type="compositionally biased region" description="Low complexity" evidence="1">
    <location>
        <begin position="224"/>
        <end position="296"/>
    </location>
</feature>
<feature type="compositionally biased region" description="Low complexity" evidence="1">
    <location>
        <begin position="199"/>
        <end position="210"/>
    </location>
</feature>
<evidence type="ECO:0000256" key="1">
    <source>
        <dbReference type="SAM" id="MobiDB-lite"/>
    </source>
</evidence>
<dbReference type="EMBL" id="KN824827">
    <property type="protein sequence ID" value="KIL00776.1"/>
    <property type="molecule type" value="Genomic_DNA"/>
</dbReference>
<gene>
    <name evidence="2" type="ORF">PAXRUDRAFT_600632</name>
</gene>
<dbReference type="AlphaFoldDB" id="A0A0D0EDA4"/>
<dbReference type="InParanoid" id="A0A0D0EDA4"/>